<dbReference type="GO" id="GO:0004135">
    <property type="term" value="F:amylo-alpha-1,6-glucosidase activity"/>
    <property type="evidence" value="ECO:0007669"/>
    <property type="project" value="InterPro"/>
</dbReference>
<evidence type="ECO:0000256" key="2">
    <source>
        <dbReference type="ARBA" id="ARBA00022801"/>
    </source>
</evidence>
<dbReference type="SUPFAM" id="SSF51011">
    <property type="entry name" value="Glycosyl hydrolase domain"/>
    <property type="match status" value="1"/>
</dbReference>
<name>A0A5E6MEQ2_9BACT</name>
<dbReference type="GO" id="GO:0005980">
    <property type="term" value="P:glycogen catabolic process"/>
    <property type="evidence" value="ECO:0007669"/>
    <property type="project" value="InterPro"/>
</dbReference>
<dbReference type="CDD" id="cd11326">
    <property type="entry name" value="AmyAc_Glg_debranch"/>
    <property type="match status" value="1"/>
</dbReference>
<dbReference type="Gene3D" id="3.20.20.80">
    <property type="entry name" value="Glycosidases"/>
    <property type="match status" value="1"/>
</dbReference>
<dbReference type="EMBL" id="CABFUZ020000124">
    <property type="protein sequence ID" value="VVM06741.1"/>
    <property type="molecule type" value="Genomic_DNA"/>
</dbReference>
<dbReference type="Gene3D" id="2.60.40.1180">
    <property type="entry name" value="Golgi alpha-mannosidase II"/>
    <property type="match status" value="1"/>
</dbReference>
<evidence type="ECO:0000256" key="4">
    <source>
        <dbReference type="SAM" id="MobiDB-lite"/>
    </source>
</evidence>
<accession>A0A5E6MEQ2</accession>
<keyword evidence="2 6" id="KW-0378">Hydrolase</keyword>
<sequence length="726" mass="82362">MVSLLNRFLPGTPCPLGASWDGRGVNFALFSSGAEKVELCLFSEDRREIQRIPVVENTDEVWHIYLPGLLPGQQYGFRVHGPYEPSRGLRFNANKVLLDPYAREIGAHLRWDDAVFGYTVGHSNQDLSFDSRDDAPFAPLARVTHTAFPWGDDRPPQIPWHKTIIYEAHVKGLTKLHPKIPPELRGTYLGFADDEMIRYFLELGITAVELLPVHYHIDERRLIDQKLSNYWGYNTLGFFAPDFRYALPDCGLTHAEQFQAMVRALHLHGIEVILDVVYNHTAEGNHLGPTLSFRGIDNLSYYRVSPEDPRHYVDFTGTGNTLNMRHPRVLQLIMDSLRYWVTEMHVDGFRFDLASSLAREFFEVDRLSAFFDLIHQDPVLSRVKLIAEPWDLGPGGYQVGNFPVGWAEWNGKYRDCVRRFWKGEGGLVSELATRLAGSSDLYAASGKRPYASINFITCHDGFTLNDLVSYERKHNEANGEENRDGTDANWSWNCGVEGPTEDPAILALRTKQKLNFWLTLLASQGVPMIRAGDELCQSQKGNNNAYCQDNELSWIDWEPTKEKLFFIQLVQKLIWLRRKEPVFQRRHFFQGREIRGSGVRDVVWLGPSGKPMDESEWSAPAVKFLGVRLSGDLTGVVDEFGNPVEGSSMLLLLNASEAPVPFVLPKRRNGLHWELVLDTDKPALSPKPMDPGKEYTLMGHSAALFRGERPAEPLPPGEFLEPISSE</sequence>
<evidence type="ECO:0000256" key="1">
    <source>
        <dbReference type="ARBA" id="ARBA00008061"/>
    </source>
</evidence>
<keyword evidence="3 6" id="KW-0326">Glycosidase</keyword>
<dbReference type="SMART" id="SM00642">
    <property type="entry name" value="Aamy"/>
    <property type="match status" value="1"/>
</dbReference>
<dbReference type="CDD" id="cd02856">
    <property type="entry name" value="E_set_GDE_Isoamylase_N"/>
    <property type="match status" value="1"/>
</dbReference>
<dbReference type="Pfam" id="PF02922">
    <property type="entry name" value="CBM_48"/>
    <property type="match status" value="1"/>
</dbReference>
<dbReference type="AlphaFoldDB" id="A0A5E6MEQ2"/>
<evidence type="ECO:0000256" key="3">
    <source>
        <dbReference type="ARBA" id="ARBA00023295"/>
    </source>
</evidence>
<protein>
    <submittedName>
        <fullName evidence="6">Isoamylase</fullName>
        <ecNumber evidence="6">3.2.1.68</ecNumber>
    </submittedName>
</protein>
<feature type="domain" description="Glycosyl hydrolase family 13 catalytic" evidence="5">
    <location>
        <begin position="186"/>
        <end position="577"/>
    </location>
</feature>
<dbReference type="Proteomes" id="UP000381693">
    <property type="component" value="Unassembled WGS sequence"/>
</dbReference>
<dbReference type="SUPFAM" id="SSF51445">
    <property type="entry name" value="(Trans)glycosidases"/>
    <property type="match status" value="1"/>
</dbReference>
<dbReference type="InterPro" id="IPR006047">
    <property type="entry name" value="GH13_cat_dom"/>
</dbReference>
<proteinExistence type="inferred from homology"/>
<comment type="caution">
    <text evidence="6">The sequence shown here is derived from an EMBL/GenBank/DDBJ whole genome shotgun (WGS) entry which is preliminary data.</text>
</comment>
<dbReference type="InterPro" id="IPR013780">
    <property type="entry name" value="Glyco_hydro_b"/>
</dbReference>
<dbReference type="NCBIfam" id="TIGR02100">
    <property type="entry name" value="glgX_debranch"/>
    <property type="match status" value="1"/>
</dbReference>
<dbReference type="PANTHER" id="PTHR43002">
    <property type="entry name" value="GLYCOGEN DEBRANCHING ENZYME"/>
    <property type="match status" value="1"/>
</dbReference>
<evidence type="ECO:0000313" key="7">
    <source>
        <dbReference type="Proteomes" id="UP000381693"/>
    </source>
</evidence>
<dbReference type="RefSeq" id="WP_142525243.1">
    <property type="nucleotide sequence ID" value="NZ_CABFUZ020000124.1"/>
</dbReference>
<evidence type="ECO:0000313" key="6">
    <source>
        <dbReference type="EMBL" id="VVM06741.1"/>
    </source>
</evidence>
<keyword evidence="7" id="KW-1185">Reference proteome</keyword>
<feature type="region of interest" description="Disordered" evidence="4">
    <location>
        <begin position="707"/>
        <end position="726"/>
    </location>
</feature>
<dbReference type="GO" id="GO:0019156">
    <property type="term" value="F:isoamylase activity"/>
    <property type="evidence" value="ECO:0007669"/>
    <property type="project" value="UniProtKB-EC"/>
</dbReference>
<evidence type="ECO:0000259" key="5">
    <source>
        <dbReference type="SMART" id="SM00642"/>
    </source>
</evidence>
<dbReference type="Gene3D" id="2.60.40.10">
    <property type="entry name" value="Immunoglobulins"/>
    <property type="match status" value="1"/>
</dbReference>
<dbReference type="InterPro" id="IPR011837">
    <property type="entry name" value="Glycogen_debranch_GlgX"/>
</dbReference>
<dbReference type="EC" id="3.2.1.68" evidence="6"/>
<dbReference type="InterPro" id="IPR044505">
    <property type="entry name" value="GlgX_Isoamylase_N_E_set"/>
</dbReference>
<dbReference type="InterPro" id="IPR017853">
    <property type="entry name" value="GH"/>
</dbReference>
<dbReference type="SUPFAM" id="SSF81296">
    <property type="entry name" value="E set domains"/>
    <property type="match status" value="1"/>
</dbReference>
<dbReference type="InterPro" id="IPR013783">
    <property type="entry name" value="Ig-like_fold"/>
</dbReference>
<dbReference type="InterPro" id="IPR004193">
    <property type="entry name" value="Glyco_hydro_13_N"/>
</dbReference>
<dbReference type="OrthoDB" id="9761875at2"/>
<gene>
    <name evidence="6" type="primary">ISA/treX</name>
    <name evidence="6" type="ORF">MAMC_01216</name>
</gene>
<reference evidence="6" key="1">
    <citation type="submission" date="2019-09" db="EMBL/GenBank/DDBJ databases">
        <authorList>
            <person name="Cremers G."/>
        </authorList>
    </citation>
    <scope>NUCLEOTIDE SEQUENCE [LARGE SCALE GENOMIC DNA]</scope>
    <source>
        <strain evidence="6">3B</strain>
    </source>
</reference>
<organism evidence="6 7">
    <name type="scientific">Methylacidimicrobium cyclopophantes</name>
    <dbReference type="NCBI Taxonomy" id="1041766"/>
    <lineage>
        <taxon>Bacteria</taxon>
        <taxon>Pseudomonadati</taxon>
        <taxon>Verrucomicrobiota</taxon>
        <taxon>Methylacidimicrobium</taxon>
    </lineage>
</organism>
<dbReference type="InterPro" id="IPR014756">
    <property type="entry name" value="Ig_E-set"/>
</dbReference>
<comment type="similarity">
    <text evidence="1">Belongs to the glycosyl hydrolase 13 family.</text>
</comment>